<protein>
    <recommendedName>
        <fullName evidence="4">F-box domain-containing protein</fullName>
    </recommendedName>
</protein>
<reference evidence="2" key="1">
    <citation type="submission" date="2023-02" db="EMBL/GenBank/DDBJ databases">
        <authorList>
            <person name="Palmer J.M."/>
        </authorList>
    </citation>
    <scope>NUCLEOTIDE SEQUENCE</scope>
    <source>
        <strain evidence="2">FW57</strain>
    </source>
</reference>
<dbReference type="EMBL" id="JAHCVI010000001">
    <property type="protein sequence ID" value="KAG7293198.1"/>
    <property type="molecule type" value="Genomic_DNA"/>
</dbReference>
<evidence type="ECO:0008006" key="4">
    <source>
        <dbReference type="Google" id="ProtNLM"/>
    </source>
</evidence>
<evidence type="ECO:0000256" key="1">
    <source>
        <dbReference type="SAM" id="MobiDB-lite"/>
    </source>
</evidence>
<gene>
    <name evidence="2" type="ORF">NEMBOFW57_003244</name>
</gene>
<comment type="caution">
    <text evidence="2">The sequence shown here is derived from an EMBL/GenBank/DDBJ whole genome shotgun (WGS) entry which is preliminary data.</text>
</comment>
<feature type="region of interest" description="Disordered" evidence="1">
    <location>
        <begin position="131"/>
        <end position="158"/>
    </location>
</feature>
<accession>A0AAD4F9I9</accession>
<name>A0AAD4F9I9_9PEZI</name>
<feature type="region of interest" description="Disordered" evidence="1">
    <location>
        <begin position="44"/>
        <end position="78"/>
    </location>
</feature>
<proteinExistence type="predicted"/>
<sequence>MAPQSFEYFFDLPPELREQILSHVCLFPSGVLVGGGVDGRSVALSPGSSAAASTGLLGRGRDEEEEEDAEEAEESADPPVNLFLASPVLYREAGDVYYGRNVFHFDFASASSGRRQQTRVFERVGAAAAAASSTSTSTGRGRAGQESRSGSSGSGSGAASGIGALARLLTHPETAGARRRIRSAVVYVKRFGALVLDVLVPTLGDMVLNGGLRRVRVDVLEAGTLLRAGVPIGSGDLKRVDYTENPALRALLVLLADPDMERAELRVPEGAHAWFWCRFHPGGVSEGEGRRVGCEFSGYQGGFLQVDVHRLVGACIGDAAELNIKKVEFG</sequence>
<dbReference type="Proteomes" id="UP001197093">
    <property type="component" value="Unassembled WGS sequence"/>
</dbReference>
<organism evidence="2 3">
    <name type="scientific">Staphylotrichum longicolle</name>
    <dbReference type="NCBI Taxonomy" id="669026"/>
    <lineage>
        <taxon>Eukaryota</taxon>
        <taxon>Fungi</taxon>
        <taxon>Dikarya</taxon>
        <taxon>Ascomycota</taxon>
        <taxon>Pezizomycotina</taxon>
        <taxon>Sordariomycetes</taxon>
        <taxon>Sordariomycetidae</taxon>
        <taxon>Sordariales</taxon>
        <taxon>Chaetomiaceae</taxon>
        <taxon>Staphylotrichum</taxon>
    </lineage>
</organism>
<feature type="compositionally biased region" description="Low complexity" evidence="1">
    <location>
        <begin position="131"/>
        <end position="151"/>
    </location>
</feature>
<evidence type="ECO:0000313" key="2">
    <source>
        <dbReference type="EMBL" id="KAG7293198.1"/>
    </source>
</evidence>
<feature type="compositionally biased region" description="Acidic residues" evidence="1">
    <location>
        <begin position="63"/>
        <end position="76"/>
    </location>
</feature>
<evidence type="ECO:0000313" key="3">
    <source>
        <dbReference type="Proteomes" id="UP001197093"/>
    </source>
</evidence>
<dbReference type="AlphaFoldDB" id="A0AAD4F9I9"/>
<keyword evidence="3" id="KW-1185">Reference proteome</keyword>